<name>A0A921ZV09_MANSE</name>
<sequence>MAKTEKSFPRNFTGCLTCVQVLNIMVLLGFMLNYALRVNLTIAIVEMIYDDNDNHTAITNITLGSHNVTE</sequence>
<gene>
    <name evidence="2" type="ORF">O3G_MSEX014173</name>
</gene>
<accession>A0A921ZV09</accession>
<keyword evidence="1" id="KW-0472">Membrane</keyword>
<evidence type="ECO:0000313" key="2">
    <source>
        <dbReference type="EMBL" id="KAG6463946.1"/>
    </source>
</evidence>
<keyword evidence="1" id="KW-1133">Transmembrane helix</keyword>
<dbReference type="EMBL" id="JH669065">
    <property type="protein sequence ID" value="KAG6463945.1"/>
    <property type="molecule type" value="Genomic_DNA"/>
</dbReference>
<keyword evidence="1" id="KW-0812">Transmembrane</keyword>
<comment type="caution">
    <text evidence="2">The sequence shown here is derived from an EMBL/GenBank/DDBJ whole genome shotgun (WGS) entry which is preliminary data.</text>
</comment>
<dbReference type="EMBL" id="JH669065">
    <property type="protein sequence ID" value="KAG6463946.1"/>
    <property type="molecule type" value="Genomic_DNA"/>
</dbReference>
<reference evidence="2" key="2">
    <citation type="submission" date="2020-12" db="EMBL/GenBank/DDBJ databases">
        <authorList>
            <person name="Kanost M."/>
        </authorList>
    </citation>
    <scope>NUCLEOTIDE SEQUENCE</scope>
</reference>
<evidence type="ECO:0000313" key="3">
    <source>
        <dbReference type="Proteomes" id="UP000791440"/>
    </source>
</evidence>
<feature type="non-terminal residue" evidence="2">
    <location>
        <position position="70"/>
    </location>
</feature>
<protein>
    <submittedName>
        <fullName evidence="2">Uncharacterized protein</fullName>
    </submittedName>
</protein>
<reference evidence="2" key="1">
    <citation type="journal article" date="2016" name="Insect Biochem. Mol. Biol.">
        <title>Multifaceted biological insights from a draft genome sequence of the tobacco hornworm moth, Manduca sexta.</title>
        <authorList>
            <person name="Kanost M.R."/>
            <person name="Arrese E.L."/>
            <person name="Cao X."/>
            <person name="Chen Y.R."/>
            <person name="Chellapilla S."/>
            <person name="Goldsmith M.R."/>
            <person name="Grosse-Wilde E."/>
            <person name="Heckel D.G."/>
            <person name="Herndon N."/>
            <person name="Jiang H."/>
            <person name="Papanicolaou A."/>
            <person name="Qu J."/>
            <person name="Soulages J.L."/>
            <person name="Vogel H."/>
            <person name="Walters J."/>
            <person name="Waterhouse R.M."/>
            <person name="Ahn S.J."/>
            <person name="Almeida F.C."/>
            <person name="An C."/>
            <person name="Aqrawi P."/>
            <person name="Bretschneider A."/>
            <person name="Bryant W.B."/>
            <person name="Bucks S."/>
            <person name="Chao H."/>
            <person name="Chevignon G."/>
            <person name="Christen J.M."/>
            <person name="Clarke D.F."/>
            <person name="Dittmer N.T."/>
            <person name="Ferguson L.C.F."/>
            <person name="Garavelou S."/>
            <person name="Gordon K.H.J."/>
            <person name="Gunaratna R.T."/>
            <person name="Han Y."/>
            <person name="Hauser F."/>
            <person name="He Y."/>
            <person name="Heidel-Fischer H."/>
            <person name="Hirsh A."/>
            <person name="Hu Y."/>
            <person name="Jiang H."/>
            <person name="Kalra D."/>
            <person name="Klinner C."/>
            <person name="Konig C."/>
            <person name="Kovar C."/>
            <person name="Kroll A.R."/>
            <person name="Kuwar S.S."/>
            <person name="Lee S.L."/>
            <person name="Lehman R."/>
            <person name="Li K."/>
            <person name="Li Z."/>
            <person name="Liang H."/>
            <person name="Lovelace S."/>
            <person name="Lu Z."/>
            <person name="Mansfield J.H."/>
            <person name="McCulloch K.J."/>
            <person name="Mathew T."/>
            <person name="Morton B."/>
            <person name="Muzny D.M."/>
            <person name="Neunemann D."/>
            <person name="Ongeri F."/>
            <person name="Pauchet Y."/>
            <person name="Pu L.L."/>
            <person name="Pyrousis I."/>
            <person name="Rao X.J."/>
            <person name="Redding A."/>
            <person name="Roesel C."/>
            <person name="Sanchez-Gracia A."/>
            <person name="Schaack S."/>
            <person name="Shukla A."/>
            <person name="Tetreau G."/>
            <person name="Wang Y."/>
            <person name="Xiong G.H."/>
            <person name="Traut W."/>
            <person name="Walsh T.K."/>
            <person name="Worley K.C."/>
            <person name="Wu D."/>
            <person name="Wu W."/>
            <person name="Wu Y.Q."/>
            <person name="Zhang X."/>
            <person name="Zou Z."/>
            <person name="Zucker H."/>
            <person name="Briscoe A.D."/>
            <person name="Burmester T."/>
            <person name="Clem R.J."/>
            <person name="Feyereisen R."/>
            <person name="Grimmelikhuijzen C.J.P."/>
            <person name="Hamodrakas S.J."/>
            <person name="Hansson B.S."/>
            <person name="Huguet E."/>
            <person name="Jermiin L.S."/>
            <person name="Lan Q."/>
            <person name="Lehman H.K."/>
            <person name="Lorenzen M."/>
            <person name="Merzendorfer H."/>
            <person name="Michalopoulos I."/>
            <person name="Morton D.B."/>
            <person name="Muthukrishnan S."/>
            <person name="Oakeshott J.G."/>
            <person name="Palmer W."/>
            <person name="Park Y."/>
            <person name="Passarelli A.L."/>
            <person name="Rozas J."/>
            <person name="Schwartz L.M."/>
            <person name="Smith W."/>
            <person name="Southgate A."/>
            <person name="Vilcinskas A."/>
            <person name="Vogt R."/>
            <person name="Wang P."/>
            <person name="Werren J."/>
            <person name="Yu X.Q."/>
            <person name="Zhou J.J."/>
            <person name="Brown S.J."/>
            <person name="Scherer S.E."/>
            <person name="Richards S."/>
            <person name="Blissard G.W."/>
        </authorList>
    </citation>
    <scope>NUCLEOTIDE SEQUENCE</scope>
</reference>
<dbReference type="Proteomes" id="UP000791440">
    <property type="component" value="Unassembled WGS sequence"/>
</dbReference>
<evidence type="ECO:0000256" key="1">
    <source>
        <dbReference type="SAM" id="Phobius"/>
    </source>
</evidence>
<proteinExistence type="predicted"/>
<feature type="transmembrane region" description="Helical" evidence="1">
    <location>
        <begin position="12"/>
        <end position="36"/>
    </location>
</feature>
<dbReference type="AlphaFoldDB" id="A0A921ZV09"/>
<organism evidence="2 3">
    <name type="scientific">Manduca sexta</name>
    <name type="common">Tobacco hawkmoth</name>
    <name type="synonym">Tobacco hornworm</name>
    <dbReference type="NCBI Taxonomy" id="7130"/>
    <lineage>
        <taxon>Eukaryota</taxon>
        <taxon>Metazoa</taxon>
        <taxon>Ecdysozoa</taxon>
        <taxon>Arthropoda</taxon>
        <taxon>Hexapoda</taxon>
        <taxon>Insecta</taxon>
        <taxon>Pterygota</taxon>
        <taxon>Neoptera</taxon>
        <taxon>Endopterygota</taxon>
        <taxon>Lepidoptera</taxon>
        <taxon>Glossata</taxon>
        <taxon>Ditrysia</taxon>
        <taxon>Bombycoidea</taxon>
        <taxon>Sphingidae</taxon>
        <taxon>Sphinginae</taxon>
        <taxon>Sphingini</taxon>
        <taxon>Manduca</taxon>
    </lineage>
</organism>
<keyword evidence="3" id="KW-1185">Reference proteome</keyword>